<dbReference type="PANTHER" id="PTHR40274:SF3">
    <property type="entry name" value="VIRGINIAMYCIN B LYASE"/>
    <property type="match status" value="1"/>
</dbReference>
<sequence length="440" mass="45347">MPRSPLLTTVAASGALLIAACGEAIPPVPCTEGGTGNLTVSVSGVPDGETAAVTVSGPGGSFALSATQTFTGIASGIYTVNASAVSVTDPLIDAVHGDVTLPRSVCVYDTRSATTNVTYARIPTSGNLWFGAGYYTLGFSTSQLAATATLAPNVTAGTRGGAGVTFDRQGNLWVRGQSNSDPALMRYASAQLSGTGNPVAERSINIASLSCLGPGALAFDPYGNLWMSLGCQGRIVRLTPAQLLTSGTVSPTVQITGLTNPNGIAFDVAGNLWVADQTHLRRYDAARLGTTITTAANLSVAFTTPTPPTPGATALSAFHLAFRPNGELWVSSFEEKALYRVEPSVVAATGTQAATPTRILYFNQFTMPKGFAFDNAGGLFIGHEQSKFVRLAPTQLDVNSTPASPTVPQRTIASASILGFGDDVAIFPAPATTPLYHRAP</sequence>
<dbReference type="Proteomes" id="UP001229955">
    <property type="component" value="Chromosome"/>
</dbReference>
<dbReference type="EMBL" id="CP130613">
    <property type="protein sequence ID" value="WKW14038.1"/>
    <property type="molecule type" value="Genomic_DNA"/>
</dbReference>
<dbReference type="SUPFAM" id="SSF63829">
    <property type="entry name" value="Calcium-dependent phosphotriesterase"/>
    <property type="match status" value="1"/>
</dbReference>
<accession>A0AA49Q3R3</accession>
<dbReference type="PROSITE" id="PS51257">
    <property type="entry name" value="PROKAR_LIPOPROTEIN"/>
    <property type="match status" value="1"/>
</dbReference>
<feature type="signal peptide" evidence="1">
    <location>
        <begin position="1"/>
        <end position="24"/>
    </location>
</feature>
<evidence type="ECO:0000313" key="2">
    <source>
        <dbReference type="EMBL" id="WKW11128.1"/>
    </source>
</evidence>
<accession>A0AA49Q650</accession>
<evidence type="ECO:0008006" key="5">
    <source>
        <dbReference type="Google" id="ProtNLM"/>
    </source>
</evidence>
<protein>
    <recommendedName>
        <fullName evidence="5">NHL repeat containing protein</fullName>
    </recommendedName>
</protein>
<dbReference type="InterPro" id="IPR051344">
    <property type="entry name" value="Vgb"/>
</dbReference>
<dbReference type="AlphaFoldDB" id="A0AA49Q3R3"/>
<dbReference type="EMBL" id="CP130612">
    <property type="protein sequence ID" value="WKW11128.1"/>
    <property type="molecule type" value="Genomic_DNA"/>
</dbReference>
<keyword evidence="4" id="KW-1185">Reference proteome</keyword>
<gene>
    <name evidence="2" type="ORF">Strain138_000363</name>
    <name evidence="3" type="ORF">Strain318_000363</name>
</gene>
<proteinExistence type="predicted"/>
<evidence type="ECO:0000313" key="4">
    <source>
        <dbReference type="Proteomes" id="UP001229955"/>
    </source>
</evidence>
<evidence type="ECO:0000313" key="3">
    <source>
        <dbReference type="EMBL" id="WKW14038.1"/>
    </source>
</evidence>
<dbReference type="PANTHER" id="PTHR40274">
    <property type="entry name" value="VIRGINIAMYCIN B LYASE"/>
    <property type="match status" value="1"/>
</dbReference>
<dbReference type="InterPro" id="IPR011042">
    <property type="entry name" value="6-blade_b-propeller_TolB-like"/>
</dbReference>
<dbReference type="KEGG" id="pspc:Strain318_000363"/>
<dbReference type="RefSeq" id="WP_367886830.1">
    <property type="nucleotide sequence ID" value="NZ_CP130612.1"/>
</dbReference>
<feature type="chain" id="PRO_5041275437" description="NHL repeat containing protein" evidence="1">
    <location>
        <begin position="25"/>
        <end position="440"/>
    </location>
</feature>
<dbReference type="Gene3D" id="2.120.10.30">
    <property type="entry name" value="TolB, C-terminal domain"/>
    <property type="match status" value="1"/>
</dbReference>
<reference evidence="2" key="1">
    <citation type="submission" date="2023-07" db="EMBL/GenBank/DDBJ databases">
        <authorList>
            <person name="Haufschild T."/>
            <person name="Kallscheuer N."/>
            <person name="Hammer J."/>
            <person name="Kohn T."/>
            <person name="Kabuu M."/>
            <person name="Jogler M."/>
            <person name="Wohfarth N."/>
            <person name="Heuer A."/>
            <person name="Rohde M."/>
            <person name="van Teeseling M.C.F."/>
            <person name="Jogler C."/>
        </authorList>
    </citation>
    <scope>NUCLEOTIDE SEQUENCE</scope>
    <source>
        <strain evidence="2">Strain 138</strain>
        <strain evidence="3">Strain 318</strain>
    </source>
</reference>
<name>A0AA49Q3R3_9BACT</name>
<organism evidence="2">
    <name type="scientific">Pseudogemmatithrix spongiicola</name>
    <dbReference type="NCBI Taxonomy" id="3062599"/>
    <lineage>
        <taxon>Bacteria</taxon>
        <taxon>Pseudomonadati</taxon>
        <taxon>Gemmatimonadota</taxon>
        <taxon>Gemmatimonadia</taxon>
        <taxon>Gemmatimonadales</taxon>
        <taxon>Gemmatimonadaceae</taxon>
        <taxon>Pseudogemmatithrix</taxon>
    </lineage>
</organism>
<keyword evidence="1" id="KW-0732">Signal</keyword>
<evidence type="ECO:0000256" key="1">
    <source>
        <dbReference type="SAM" id="SignalP"/>
    </source>
</evidence>